<dbReference type="AlphaFoldDB" id="A0A8J7FT02"/>
<dbReference type="RefSeq" id="WP_193952244.1">
    <property type="nucleotide sequence ID" value="NZ_JADEYS010000004.1"/>
</dbReference>
<dbReference type="SUPFAM" id="SSF48452">
    <property type="entry name" value="TPR-like"/>
    <property type="match status" value="1"/>
</dbReference>
<protein>
    <submittedName>
        <fullName evidence="1">DUF924 domain-containing protein</fullName>
    </submittedName>
</protein>
<evidence type="ECO:0000313" key="1">
    <source>
        <dbReference type="EMBL" id="MBE9396690.1"/>
    </source>
</evidence>
<proteinExistence type="predicted"/>
<keyword evidence="2" id="KW-1185">Reference proteome</keyword>
<sequence>MSVQIEEILQFWFGAMEDGFPSTDRTALWWGASDETDQLIEELFGSSVRQALRGELNLWAESPRGRLALIILLDQFTRSLYRSSPEAFSGDERALALCWMGLGRGHDQALDFAERQFFYMPLEHAEDLEAQDQSIACFEQVLMEVPPHKKVIAQGALDFAHQHRDQVVRFGRFPHRNRILGRSSTTEELTFLNQSNHNWGQ</sequence>
<organism evidence="1 2">
    <name type="scientific">Pontibacterium sinense</name>
    <dbReference type="NCBI Taxonomy" id="2781979"/>
    <lineage>
        <taxon>Bacteria</taxon>
        <taxon>Pseudomonadati</taxon>
        <taxon>Pseudomonadota</taxon>
        <taxon>Gammaproteobacteria</taxon>
        <taxon>Oceanospirillales</taxon>
        <taxon>Oceanospirillaceae</taxon>
        <taxon>Pontibacterium</taxon>
    </lineage>
</organism>
<accession>A0A8J7FT02</accession>
<dbReference type="InterPro" id="IPR011990">
    <property type="entry name" value="TPR-like_helical_dom_sf"/>
</dbReference>
<evidence type="ECO:0000313" key="2">
    <source>
        <dbReference type="Proteomes" id="UP000640333"/>
    </source>
</evidence>
<dbReference type="Pfam" id="PF06041">
    <property type="entry name" value="DUF924"/>
    <property type="match status" value="1"/>
</dbReference>
<gene>
    <name evidence="1" type="ORF">IOQ59_05375</name>
</gene>
<dbReference type="Proteomes" id="UP000640333">
    <property type="component" value="Unassembled WGS sequence"/>
</dbReference>
<dbReference type="EMBL" id="JADEYS010000004">
    <property type="protein sequence ID" value="MBE9396690.1"/>
    <property type="molecule type" value="Genomic_DNA"/>
</dbReference>
<dbReference type="Gene3D" id="1.25.40.10">
    <property type="entry name" value="Tetratricopeptide repeat domain"/>
    <property type="match status" value="1"/>
</dbReference>
<reference evidence="1" key="1">
    <citation type="submission" date="2020-10" db="EMBL/GenBank/DDBJ databases">
        <title>Bacterium isolated from coastal waters sediment.</title>
        <authorList>
            <person name="Chen R.-J."/>
            <person name="Lu D.-C."/>
            <person name="Zhu K.-L."/>
            <person name="Du Z.-J."/>
        </authorList>
    </citation>
    <scope>NUCLEOTIDE SEQUENCE</scope>
    <source>
        <strain evidence="1">N1Y112</strain>
    </source>
</reference>
<dbReference type="InterPro" id="IPR010323">
    <property type="entry name" value="DUF924"/>
</dbReference>
<comment type="caution">
    <text evidence="1">The sequence shown here is derived from an EMBL/GenBank/DDBJ whole genome shotgun (WGS) entry which is preliminary data.</text>
</comment>
<name>A0A8J7FT02_9GAMM</name>
<dbReference type="Gene3D" id="1.20.58.320">
    <property type="entry name" value="TPR-like"/>
    <property type="match status" value="1"/>
</dbReference>